<comment type="caution">
    <text evidence="1">The sequence shown here is derived from an EMBL/GenBank/DDBJ whole genome shotgun (WGS) entry which is preliminary data.</text>
</comment>
<accession>A0ABR2AJQ4</accession>
<dbReference type="Proteomes" id="UP001472677">
    <property type="component" value="Unassembled WGS sequence"/>
</dbReference>
<reference evidence="1 2" key="1">
    <citation type="journal article" date="2024" name="G3 (Bethesda)">
        <title>Genome assembly of Hibiscus sabdariffa L. provides insights into metabolisms of medicinal natural products.</title>
        <authorList>
            <person name="Kim T."/>
        </authorList>
    </citation>
    <scope>NUCLEOTIDE SEQUENCE [LARGE SCALE GENOMIC DNA]</scope>
    <source>
        <strain evidence="1">TK-2024</strain>
        <tissue evidence="1">Old leaves</tissue>
    </source>
</reference>
<protein>
    <submittedName>
        <fullName evidence="1">Uncharacterized protein</fullName>
    </submittedName>
</protein>
<evidence type="ECO:0000313" key="1">
    <source>
        <dbReference type="EMBL" id="KAK8493648.1"/>
    </source>
</evidence>
<organism evidence="1 2">
    <name type="scientific">Hibiscus sabdariffa</name>
    <name type="common">roselle</name>
    <dbReference type="NCBI Taxonomy" id="183260"/>
    <lineage>
        <taxon>Eukaryota</taxon>
        <taxon>Viridiplantae</taxon>
        <taxon>Streptophyta</taxon>
        <taxon>Embryophyta</taxon>
        <taxon>Tracheophyta</taxon>
        <taxon>Spermatophyta</taxon>
        <taxon>Magnoliopsida</taxon>
        <taxon>eudicotyledons</taxon>
        <taxon>Gunneridae</taxon>
        <taxon>Pentapetalae</taxon>
        <taxon>rosids</taxon>
        <taxon>malvids</taxon>
        <taxon>Malvales</taxon>
        <taxon>Malvaceae</taxon>
        <taxon>Malvoideae</taxon>
        <taxon>Hibiscus</taxon>
    </lineage>
</organism>
<name>A0ABR2AJQ4_9ROSI</name>
<keyword evidence="2" id="KW-1185">Reference proteome</keyword>
<sequence length="81" mass="8927">MRTYQLRLRRAENEVDVISEAPENKTGVVANAYAGGGENAITDETNVAIYADLVEEVKRLIDELNEWVAGEGNAGEWMGDQ</sequence>
<gene>
    <name evidence="1" type="ORF">V6N12_038606</name>
</gene>
<proteinExistence type="predicted"/>
<evidence type="ECO:0000313" key="2">
    <source>
        <dbReference type="Proteomes" id="UP001472677"/>
    </source>
</evidence>
<dbReference type="EMBL" id="JBBPBM010000603">
    <property type="protein sequence ID" value="KAK8493648.1"/>
    <property type="molecule type" value="Genomic_DNA"/>
</dbReference>